<dbReference type="GO" id="GO:0007189">
    <property type="term" value="P:adenylate cyclase-activating G protein-coupled receptor signaling pathway"/>
    <property type="evidence" value="ECO:0007669"/>
    <property type="project" value="TreeGrafter"/>
</dbReference>
<keyword evidence="4 12" id="KW-0812">Transmembrane</keyword>
<dbReference type="EC" id="4.6.1.1" evidence="3"/>
<dbReference type="GO" id="GO:0005524">
    <property type="term" value="F:ATP binding"/>
    <property type="evidence" value="ECO:0007669"/>
    <property type="project" value="UniProtKB-KW"/>
</dbReference>
<accession>A0A5J4P2E4</accession>
<evidence type="ECO:0000256" key="8">
    <source>
        <dbReference type="ARBA" id="ARBA00022842"/>
    </source>
</evidence>
<keyword evidence="8" id="KW-0460">Magnesium</keyword>
<organism evidence="14 15">
    <name type="scientific">Paragonimus westermani</name>
    <dbReference type="NCBI Taxonomy" id="34504"/>
    <lineage>
        <taxon>Eukaryota</taxon>
        <taxon>Metazoa</taxon>
        <taxon>Spiralia</taxon>
        <taxon>Lophotrochozoa</taxon>
        <taxon>Platyhelminthes</taxon>
        <taxon>Trematoda</taxon>
        <taxon>Digenea</taxon>
        <taxon>Plagiorchiida</taxon>
        <taxon>Troglotremata</taxon>
        <taxon>Troglotrematidae</taxon>
        <taxon>Paragonimus</taxon>
    </lineage>
</organism>
<protein>
    <recommendedName>
        <fullName evidence="3">adenylate cyclase</fullName>
        <ecNumber evidence="3">4.6.1.1</ecNumber>
    </recommendedName>
</protein>
<comment type="subcellular location">
    <subcellularLocation>
        <location evidence="2">Membrane</location>
        <topology evidence="2">Multi-pass membrane protein</topology>
    </subcellularLocation>
</comment>
<dbReference type="SMART" id="SM00044">
    <property type="entry name" value="CYCc"/>
    <property type="match status" value="1"/>
</dbReference>
<evidence type="ECO:0000256" key="6">
    <source>
        <dbReference type="ARBA" id="ARBA00022741"/>
    </source>
</evidence>
<feature type="transmembrane region" description="Helical" evidence="12">
    <location>
        <begin position="570"/>
        <end position="592"/>
    </location>
</feature>
<feature type="domain" description="Guanylate cyclase" evidence="13">
    <location>
        <begin position="90"/>
        <end position="217"/>
    </location>
</feature>
<dbReference type="InterPro" id="IPR029787">
    <property type="entry name" value="Nucleotide_cyclase"/>
</dbReference>
<feature type="transmembrane region" description="Helical" evidence="12">
    <location>
        <begin position="440"/>
        <end position="457"/>
    </location>
</feature>
<dbReference type="GO" id="GO:0009190">
    <property type="term" value="P:cyclic nucleotide biosynthetic process"/>
    <property type="evidence" value="ECO:0007669"/>
    <property type="project" value="InterPro"/>
</dbReference>
<dbReference type="EMBL" id="QNGE01000067">
    <property type="protein sequence ID" value="KAA3682126.1"/>
    <property type="molecule type" value="Genomic_DNA"/>
</dbReference>
<dbReference type="PANTHER" id="PTHR45627:SF12">
    <property type="entry name" value="ADENYLATE CYCLASE TYPE 2"/>
    <property type="match status" value="1"/>
</dbReference>
<evidence type="ECO:0000313" key="15">
    <source>
        <dbReference type="Proteomes" id="UP000324629"/>
    </source>
</evidence>
<evidence type="ECO:0000256" key="11">
    <source>
        <dbReference type="ARBA" id="ARBA00023239"/>
    </source>
</evidence>
<evidence type="ECO:0000256" key="3">
    <source>
        <dbReference type="ARBA" id="ARBA00012201"/>
    </source>
</evidence>
<evidence type="ECO:0000259" key="13">
    <source>
        <dbReference type="PROSITE" id="PS50125"/>
    </source>
</evidence>
<keyword evidence="5" id="KW-0479">Metal-binding</keyword>
<dbReference type="PANTHER" id="PTHR45627">
    <property type="entry name" value="ADENYLATE CYCLASE TYPE 1"/>
    <property type="match status" value="1"/>
</dbReference>
<keyword evidence="11" id="KW-0456">Lyase</keyword>
<keyword evidence="6" id="KW-0547">Nucleotide-binding</keyword>
<comment type="caution">
    <text evidence="14">The sequence shown here is derived from an EMBL/GenBank/DDBJ whole genome shotgun (WGS) entry which is preliminary data.</text>
</comment>
<comment type="catalytic activity">
    <reaction evidence="1">
        <text>ATP = 3',5'-cyclic AMP + diphosphate</text>
        <dbReference type="Rhea" id="RHEA:15389"/>
        <dbReference type="ChEBI" id="CHEBI:30616"/>
        <dbReference type="ChEBI" id="CHEBI:33019"/>
        <dbReference type="ChEBI" id="CHEBI:58165"/>
        <dbReference type="EC" id="4.6.1.1"/>
    </reaction>
</comment>
<gene>
    <name evidence="14" type="ORF">DEA37_0001727</name>
</gene>
<evidence type="ECO:0000256" key="7">
    <source>
        <dbReference type="ARBA" id="ARBA00022840"/>
    </source>
</evidence>
<keyword evidence="9 12" id="KW-1133">Transmembrane helix</keyword>
<evidence type="ECO:0000256" key="12">
    <source>
        <dbReference type="SAM" id="Phobius"/>
    </source>
</evidence>
<evidence type="ECO:0000256" key="5">
    <source>
        <dbReference type="ARBA" id="ARBA00022723"/>
    </source>
</evidence>
<keyword evidence="10 12" id="KW-0472">Membrane</keyword>
<evidence type="ECO:0000256" key="1">
    <source>
        <dbReference type="ARBA" id="ARBA00001593"/>
    </source>
</evidence>
<sequence length="893" mass="101820">MDMQMILCSVVATAGMHLQFWNTVRRRAAFIYIGQSVHLQRRNRKAQNMQDSLIKALLPMSIWHKFWGRDQPRQTYGERYLYIQPATTLTFLITELVNFHELSTQHDTNQLIQLLSDMIDYFDSKAEQHGCERLRVQPDIYVYTCGVVKTRMNHATACVSFALDMTRVNQHLNVEGNIFILLKIGIHTGIAAVVVWGCKKVHYDVLTPDLFIAFQVKNVSPPGCITISDTTQSRVHMHYSVELAQRLVLHTERVVNGALTIESILLPTYHIHQDQLSSDSLSSTVIERSGQGLFGHCLYLLEQIRGSRNRQPTLINQDFASDSFPLAATAVRKSVFSISPRPDEPLLETTEFAPSRWTVDNSIKIDSRRPYQLDANVLRLVTELRSDPKRQITLMQYLPVGHWTNVFLNKELEWHYVNHVRDPTYPIYIDSLKIAPALDVLINLFTVIMTIICSLMFTSSLPSDGRFHLIYWFEGLIAVVITISVFWTSTRFPASVTSPSLHRLYEVLGRSSVQRIFIFLITLFPTLHTAVFFVRFELTEQHVESFRVTFVCFQMIGIVSHMTSTTTPQWLSILGLLVSCLTFVSIQHRLMVLIGDNNLIMGPSWALRQMETHISECVIDTCVTVVLVCVMINLNDRNCRLNFICMRELQICREESELFHTKIREMLGYLLPNYVVKKLIVPNTPSVHATLVAHNTTLNNVGIAVLYLSNFYKTHWNLKPEKCDFSLKVLNLVICTIDELLAGDTFNQLERVHLFSDQMVVVSGMDQSKNCNLTNTYHLNKLVDFSFEVKRKVGIINRQHLAKHSTFTVNIGYTRGHVTTGIFGSVKPTFAVWGKDVRLAESIAKAGHPNEVQTTSACVKLLSTKYEAIFSSVLAVEDSGLVETYIVRSVCFE</sequence>
<keyword evidence="7" id="KW-0067">ATP-binding</keyword>
<dbReference type="CDD" id="cd07302">
    <property type="entry name" value="CHD"/>
    <property type="match status" value="1"/>
</dbReference>
<proteinExistence type="predicted"/>
<dbReference type="GO" id="GO:0035556">
    <property type="term" value="P:intracellular signal transduction"/>
    <property type="evidence" value="ECO:0007669"/>
    <property type="project" value="InterPro"/>
</dbReference>
<evidence type="ECO:0000256" key="2">
    <source>
        <dbReference type="ARBA" id="ARBA00004141"/>
    </source>
</evidence>
<dbReference type="GO" id="GO:0046872">
    <property type="term" value="F:metal ion binding"/>
    <property type="evidence" value="ECO:0007669"/>
    <property type="project" value="UniProtKB-KW"/>
</dbReference>
<dbReference type="InterPro" id="IPR001054">
    <property type="entry name" value="A/G_cyclase"/>
</dbReference>
<dbReference type="GO" id="GO:0005886">
    <property type="term" value="C:plasma membrane"/>
    <property type="evidence" value="ECO:0007669"/>
    <property type="project" value="TreeGrafter"/>
</dbReference>
<dbReference type="Pfam" id="PF00211">
    <property type="entry name" value="Guanylate_cyc"/>
    <property type="match status" value="2"/>
</dbReference>
<reference evidence="14" key="1">
    <citation type="journal article" date="2019" name="Gigascience">
        <title>Whole-genome sequence of the oriental lung fluke Paragonimus westermani.</title>
        <authorList>
            <person name="Oey H."/>
            <person name="Zakrzewski M."/>
            <person name="Narain K."/>
            <person name="Devi K.R."/>
            <person name="Agatsuma T."/>
            <person name="Nawaratna S."/>
            <person name="Gobert G.N."/>
            <person name="Jones M.K."/>
            <person name="Ragan M.A."/>
            <person name="McManus D.P."/>
            <person name="Krause L."/>
        </authorList>
    </citation>
    <scope>NUCLEOTIDE SEQUENCE [LARGE SCALE GENOMIC DNA]</scope>
    <source>
        <strain evidence="14">IND2009</strain>
    </source>
</reference>
<dbReference type="SUPFAM" id="SSF55073">
    <property type="entry name" value="Nucleotide cyclase"/>
    <property type="match status" value="2"/>
</dbReference>
<evidence type="ECO:0000256" key="9">
    <source>
        <dbReference type="ARBA" id="ARBA00022989"/>
    </source>
</evidence>
<keyword evidence="15" id="KW-1185">Reference proteome</keyword>
<feature type="transmembrane region" description="Helical" evidence="12">
    <location>
        <begin position="516"/>
        <end position="534"/>
    </location>
</feature>
<name>A0A5J4P2E4_9TREM</name>
<evidence type="ECO:0000313" key="14">
    <source>
        <dbReference type="EMBL" id="KAA3682126.1"/>
    </source>
</evidence>
<dbReference type="AlphaFoldDB" id="A0A5J4P2E4"/>
<evidence type="ECO:0000256" key="10">
    <source>
        <dbReference type="ARBA" id="ARBA00023136"/>
    </source>
</evidence>
<dbReference type="GO" id="GO:0004016">
    <property type="term" value="F:adenylate cyclase activity"/>
    <property type="evidence" value="ECO:0007669"/>
    <property type="project" value="UniProtKB-EC"/>
</dbReference>
<dbReference type="Proteomes" id="UP000324629">
    <property type="component" value="Unassembled WGS sequence"/>
</dbReference>
<feature type="domain" description="Guanylate cyclase" evidence="13">
    <location>
        <begin position="702"/>
        <end position="844"/>
    </location>
</feature>
<evidence type="ECO:0000256" key="4">
    <source>
        <dbReference type="ARBA" id="ARBA00022692"/>
    </source>
</evidence>
<dbReference type="Gene3D" id="3.30.70.1230">
    <property type="entry name" value="Nucleotide cyclase"/>
    <property type="match status" value="2"/>
</dbReference>
<feature type="transmembrane region" description="Helical" evidence="12">
    <location>
        <begin position="613"/>
        <end position="634"/>
    </location>
</feature>
<feature type="transmembrane region" description="Helical" evidence="12">
    <location>
        <begin position="469"/>
        <end position="487"/>
    </location>
</feature>
<dbReference type="PROSITE" id="PS50125">
    <property type="entry name" value="GUANYLATE_CYCLASE_2"/>
    <property type="match status" value="2"/>
</dbReference>